<dbReference type="PROSITE" id="PS51257">
    <property type="entry name" value="PROKAR_LIPOPROTEIN"/>
    <property type="match status" value="1"/>
</dbReference>
<feature type="transmembrane region" description="Helical" evidence="1">
    <location>
        <begin position="79"/>
        <end position="96"/>
    </location>
</feature>
<organism evidence="2 3">
    <name type="scientific">Stenotrophomonas maltophilia</name>
    <name type="common">Pseudomonas maltophilia</name>
    <name type="synonym">Xanthomonas maltophilia</name>
    <dbReference type="NCBI Taxonomy" id="40324"/>
    <lineage>
        <taxon>Bacteria</taxon>
        <taxon>Pseudomonadati</taxon>
        <taxon>Pseudomonadota</taxon>
        <taxon>Gammaproteobacteria</taxon>
        <taxon>Lysobacterales</taxon>
        <taxon>Lysobacteraceae</taxon>
        <taxon>Stenotrophomonas</taxon>
        <taxon>Stenotrophomonas maltophilia group</taxon>
    </lineage>
</organism>
<dbReference type="AlphaFoldDB" id="A0A1A6XNL4"/>
<evidence type="ECO:0000313" key="3">
    <source>
        <dbReference type="Proteomes" id="UP000092256"/>
    </source>
</evidence>
<proteinExistence type="predicted"/>
<gene>
    <name evidence="2" type="ORF">A9K58_16695</name>
</gene>
<reference evidence="2 3" key="1">
    <citation type="submission" date="2016-05" db="EMBL/GenBank/DDBJ databases">
        <title>Draft Genome Sequences of Stenotrophomonas maltophilia Strains Sm32COP, Sm41DVV, Sm46PAILV, SmF3, SmF22, SmSOFb1 and SmCVFa1, Isolated from Different Manures, in France.</title>
        <authorList>
            <person name="Nazaret S."/>
            <person name="Bodilis J."/>
        </authorList>
    </citation>
    <scope>NUCLEOTIDE SEQUENCE [LARGE SCALE GENOMIC DNA]</scope>
    <source>
        <strain evidence="2 3">Sm46PAILV</strain>
    </source>
</reference>
<dbReference type="EMBL" id="LYVJ01000014">
    <property type="protein sequence ID" value="OBU64548.1"/>
    <property type="molecule type" value="Genomic_DNA"/>
</dbReference>
<evidence type="ECO:0000256" key="1">
    <source>
        <dbReference type="SAM" id="Phobius"/>
    </source>
</evidence>
<keyword evidence="1" id="KW-1133">Transmembrane helix</keyword>
<evidence type="ECO:0008006" key="4">
    <source>
        <dbReference type="Google" id="ProtNLM"/>
    </source>
</evidence>
<keyword evidence="1" id="KW-0472">Membrane</keyword>
<protein>
    <recommendedName>
        <fullName evidence="4">Transmembrane protein</fullName>
    </recommendedName>
</protein>
<accession>A0A1A6XNL4</accession>
<dbReference type="OrthoDB" id="9907142at2"/>
<evidence type="ECO:0000313" key="2">
    <source>
        <dbReference type="EMBL" id="OBU64548.1"/>
    </source>
</evidence>
<dbReference type="Proteomes" id="UP000092256">
    <property type="component" value="Unassembled WGS sequence"/>
</dbReference>
<name>A0A1A6XNL4_STEMA</name>
<comment type="caution">
    <text evidence="2">The sequence shown here is derived from an EMBL/GenBank/DDBJ whole genome shotgun (WGS) entry which is preliminary data.</text>
</comment>
<keyword evidence="1" id="KW-0812">Transmembrane</keyword>
<feature type="transmembrane region" description="Helical" evidence="1">
    <location>
        <begin position="54"/>
        <end position="73"/>
    </location>
</feature>
<sequence>MTTRTLRVLAWCSVFLAACVAVLSLAPFTAAIIFALPLLVFAAFCIWRGAWLPGALCAWLASLAFIGSPLSLFDGWDGPIYACWVIMVVLLVIRWMRRSGP</sequence>